<sequence>MKYYLNEPVDSGYHGEIIMAHAGVRTCEDTTTLLSPQIFEKIYPYFQKSISDFGAFVHFCGNGRHLLQYFLNCPYVKIINFGNPEMFDWDKTINEIANYGKTYYGTVKRKQGEEMKEYFERVLNPLKRKGNLMFAPVLFDNEDTQKALEIWHKIQDKKFS</sequence>
<evidence type="ECO:0000313" key="1">
    <source>
        <dbReference type="EMBL" id="OQB72399.1"/>
    </source>
</evidence>
<dbReference type="SUPFAM" id="SSF51726">
    <property type="entry name" value="UROD/MetE-like"/>
    <property type="match status" value="1"/>
</dbReference>
<reference evidence="1" key="1">
    <citation type="submission" date="2017-02" db="EMBL/GenBank/DDBJ databases">
        <title>Delving into the versatile metabolic prowess of the omnipresent phylum Bacteroidetes.</title>
        <authorList>
            <person name="Nobu M.K."/>
            <person name="Mei R."/>
            <person name="Narihiro T."/>
            <person name="Kuroda K."/>
            <person name="Liu W.-T."/>
        </authorList>
    </citation>
    <scope>NUCLEOTIDE SEQUENCE</scope>
    <source>
        <strain evidence="1">ADurb.Bin131</strain>
    </source>
</reference>
<dbReference type="AlphaFoldDB" id="A0A1V6C647"/>
<dbReference type="Gene3D" id="3.20.20.210">
    <property type="match status" value="1"/>
</dbReference>
<evidence type="ECO:0008006" key="2">
    <source>
        <dbReference type="Google" id="ProtNLM"/>
    </source>
</evidence>
<dbReference type="EMBL" id="MWDQ01000130">
    <property type="protein sequence ID" value="OQB72399.1"/>
    <property type="molecule type" value="Genomic_DNA"/>
</dbReference>
<protein>
    <recommendedName>
        <fullName evidence="2">Uroporphyrinogen decarboxylase (URO-D) domain-containing protein</fullName>
    </recommendedName>
</protein>
<organism evidence="1">
    <name type="scientific">candidate division TA06 bacterium ADurb.Bin131</name>
    <dbReference type="NCBI Taxonomy" id="1852827"/>
    <lineage>
        <taxon>Bacteria</taxon>
        <taxon>Bacteria division TA06</taxon>
    </lineage>
</organism>
<dbReference type="InterPro" id="IPR038071">
    <property type="entry name" value="UROD/MetE-like_sf"/>
</dbReference>
<comment type="caution">
    <text evidence="1">The sequence shown here is derived from an EMBL/GenBank/DDBJ whole genome shotgun (WGS) entry which is preliminary data.</text>
</comment>
<dbReference type="Proteomes" id="UP000485562">
    <property type="component" value="Unassembled WGS sequence"/>
</dbReference>
<name>A0A1V6C647_UNCT6</name>
<gene>
    <name evidence="1" type="ORF">BWX89_01333</name>
</gene>
<proteinExistence type="predicted"/>
<accession>A0A1V6C647</accession>